<gene>
    <name evidence="1" type="ORF">UCRNP2_9388</name>
</gene>
<dbReference type="KEGG" id="npa:UCRNP2_9388"/>
<protein>
    <submittedName>
        <fullName evidence="1">Putative carboxymuconolactone decarboxylase protein</fullName>
    </submittedName>
</protein>
<dbReference type="AlphaFoldDB" id="R1E921"/>
<proteinExistence type="predicted"/>
<name>R1E921_BOTPV</name>
<dbReference type="HOGENOM" id="CLU_065389_4_0_1"/>
<dbReference type="OrthoDB" id="5537330at2759"/>
<dbReference type="eggNOG" id="ENOG502SPVM">
    <property type="taxonomic scope" value="Eukaryota"/>
</dbReference>
<evidence type="ECO:0000313" key="1">
    <source>
        <dbReference type="EMBL" id="EOD43912.1"/>
    </source>
</evidence>
<dbReference type="EMBL" id="KB916781">
    <property type="protein sequence ID" value="EOD43912.1"/>
    <property type="molecule type" value="Genomic_DNA"/>
</dbReference>
<dbReference type="SUPFAM" id="SSF69118">
    <property type="entry name" value="AhpD-like"/>
    <property type="match status" value="1"/>
</dbReference>
<sequence>MAASGLAAANAGHQIPDLYRMATAGLSIQDSKIVQRRIKEAILKCAILYGIPRSGQALGPLYRILGDDEIDDFSPRSEVAGSREADERRARRGREYFDTLWTPVGAEEMRNRVRKYHPDHQLVNMTIIYEHWVSEDAILSNVETQMCNTVALECIDSPVQALWHTRGIVRHGGTLEDARFAQDFGVAVANQFGCRTGELTKVDDIQF</sequence>
<dbReference type="InterPro" id="IPR029032">
    <property type="entry name" value="AhpD-like"/>
</dbReference>
<reference evidence="2" key="1">
    <citation type="journal article" date="2013" name="Genome Announc.">
        <title>Draft genome sequence of Neofusicoccum parvum isolate UCR-NP2, a fungal vascular pathogen associated with grapevine cankers.</title>
        <authorList>
            <person name="Blanco-Ulate B."/>
            <person name="Rolshausen P."/>
            <person name="Cantu D."/>
        </authorList>
    </citation>
    <scope>NUCLEOTIDE SEQUENCE [LARGE SCALE GENOMIC DNA]</scope>
    <source>
        <strain evidence="2">UCR-NP2</strain>
    </source>
</reference>
<organism evidence="1 2">
    <name type="scientific">Botryosphaeria parva (strain UCR-NP2)</name>
    <name type="common">Grapevine canker fungus</name>
    <name type="synonym">Neofusicoccum parvum</name>
    <dbReference type="NCBI Taxonomy" id="1287680"/>
    <lineage>
        <taxon>Eukaryota</taxon>
        <taxon>Fungi</taxon>
        <taxon>Dikarya</taxon>
        <taxon>Ascomycota</taxon>
        <taxon>Pezizomycotina</taxon>
        <taxon>Dothideomycetes</taxon>
        <taxon>Dothideomycetes incertae sedis</taxon>
        <taxon>Botryosphaeriales</taxon>
        <taxon>Botryosphaeriaceae</taxon>
        <taxon>Neofusicoccum</taxon>
    </lineage>
</organism>
<dbReference type="OMA" id="WHTRGIV"/>
<dbReference type="PANTHER" id="PTHR28180">
    <property type="entry name" value="CONSERVED MITOCHONDRIAL PROTEIN-RELATED"/>
    <property type="match status" value="1"/>
</dbReference>
<accession>R1E921</accession>
<evidence type="ECO:0000313" key="2">
    <source>
        <dbReference type="Proteomes" id="UP000013521"/>
    </source>
</evidence>
<dbReference type="InterPro" id="IPR052999">
    <property type="entry name" value="PTS1_Protein"/>
</dbReference>
<dbReference type="Proteomes" id="UP000013521">
    <property type="component" value="Unassembled WGS sequence"/>
</dbReference>
<dbReference type="Gene3D" id="1.20.1290.10">
    <property type="entry name" value="AhpD-like"/>
    <property type="match status" value="1"/>
</dbReference>